<feature type="transmembrane region" description="Helical" evidence="7">
    <location>
        <begin position="182"/>
        <end position="203"/>
    </location>
</feature>
<evidence type="ECO:0000256" key="3">
    <source>
        <dbReference type="ARBA" id="ARBA00022475"/>
    </source>
</evidence>
<dbReference type="PANTHER" id="PTHR47371:SF3">
    <property type="entry name" value="PHOSPHOGLYCEROL TRANSFERASE I"/>
    <property type="match status" value="1"/>
</dbReference>
<sequence length="585" mass="66599">MIFLFILTALVVAIIGLRITPVKNWQTLIFSLFFDTIYTFIGSLTVARFIFQQRQLFSTPFTFSLYGGKVVLLTFVVGGLLLWIKQLVMQHFPQNNPKNKRGLRSLLTIFFILGSILGIGSFWFIHFFGKLTPEQFIFNFNSPVTGTADGVTQAIIDTPVLGALALILIFLIILWYPTYSRVSWRVISAITLGIFLGGTAYSVHELQLIQVYHAYFDNSTYVETNYVDPKKTALAFPEKKRNFIHLYLESYENSYFDKVSGGYMTDDLMPDLKKLSAEGIHFSQNESFGGPYQTYGSSWSVASMINMNAGLPLKIPMNGNSYGKSGQFLPGATTLGDILHDEGYEQTVMFGADADFGGLTSFFSTHGDFKIFDLKYARKTGLIPKDYKVWWGYEDKKLYEYAKDELTRLAATNKPFHFAMENADTHFPDGYLEPGAPTPYDSQYANVILHSQKEIVQLVRWIQEQPFYENTTILLTGDHLSMDKKFFKDFDKNYHRTTFNLVLNPDFKNKHIQATNRTFAPFDYFPTILSSLGVTIPEHRLGLGTDLSSNVPTLLERDGVEHFDEQLSQNSQFYNQAFVSEKNAK</sequence>
<dbReference type="InterPro" id="IPR017850">
    <property type="entry name" value="Alkaline_phosphatase_core_sf"/>
</dbReference>
<dbReference type="CDD" id="cd16015">
    <property type="entry name" value="LTA_synthase"/>
    <property type="match status" value="1"/>
</dbReference>
<evidence type="ECO:0000256" key="7">
    <source>
        <dbReference type="SAM" id="Phobius"/>
    </source>
</evidence>
<evidence type="ECO:0000259" key="8">
    <source>
        <dbReference type="Pfam" id="PF00884"/>
    </source>
</evidence>
<accession>A0ABQ6YXF6</accession>
<comment type="pathway">
    <text evidence="2">Cell wall biogenesis; lipoteichoic acid biosynthesis.</text>
</comment>
<evidence type="ECO:0000256" key="6">
    <source>
        <dbReference type="ARBA" id="ARBA00023136"/>
    </source>
</evidence>
<proteinExistence type="predicted"/>
<gene>
    <name evidence="9" type="ORF">BAU17_02475</name>
</gene>
<dbReference type="InterPro" id="IPR050448">
    <property type="entry name" value="OpgB/LTA_synthase_biosynth"/>
</dbReference>
<dbReference type="PANTHER" id="PTHR47371">
    <property type="entry name" value="LIPOTEICHOIC ACID SYNTHASE"/>
    <property type="match status" value="1"/>
</dbReference>
<dbReference type="EMBL" id="MAEL01000049">
    <property type="protein sequence ID" value="KAF1302573.1"/>
    <property type="molecule type" value="Genomic_DNA"/>
</dbReference>
<dbReference type="Gene3D" id="3.40.720.10">
    <property type="entry name" value="Alkaline Phosphatase, subunit A"/>
    <property type="match status" value="1"/>
</dbReference>
<evidence type="ECO:0000256" key="5">
    <source>
        <dbReference type="ARBA" id="ARBA00022989"/>
    </source>
</evidence>
<feature type="transmembrane region" description="Helical" evidence="7">
    <location>
        <begin position="104"/>
        <end position="125"/>
    </location>
</feature>
<dbReference type="SUPFAM" id="SSF53649">
    <property type="entry name" value="Alkaline phosphatase-like"/>
    <property type="match status" value="1"/>
</dbReference>
<evidence type="ECO:0000256" key="2">
    <source>
        <dbReference type="ARBA" id="ARBA00004936"/>
    </source>
</evidence>
<feature type="transmembrane region" description="Helical" evidence="7">
    <location>
        <begin position="63"/>
        <end position="84"/>
    </location>
</feature>
<comment type="caution">
    <text evidence="9">The sequence shown here is derived from an EMBL/GenBank/DDBJ whole genome shotgun (WGS) entry which is preliminary data.</text>
</comment>
<dbReference type="InterPro" id="IPR000917">
    <property type="entry name" value="Sulfatase_N"/>
</dbReference>
<keyword evidence="5 7" id="KW-1133">Transmembrane helix</keyword>
<protein>
    <submittedName>
        <fullName evidence="9">Sulfatase</fullName>
    </submittedName>
</protein>
<feature type="transmembrane region" description="Helical" evidence="7">
    <location>
        <begin position="160"/>
        <end position="176"/>
    </location>
</feature>
<feature type="domain" description="Sulfatase N-terminal" evidence="8">
    <location>
        <begin position="241"/>
        <end position="534"/>
    </location>
</feature>
<name>A0ABQ6YXF6_9ENTE</name>
<dbReference type="Pfam" id="PF00884">
    <property type="entry name" value="Sulfatase"/>
    <property type="match status" value="1"/>
</dbReference>
<reference evidence="9 10" key="1">
    <citation type="submission" date="2016-06" db="EMBL/GenBank/DDBJ databases">
        <title>Four novel species of enterococci isolated from chicken manure.</title>
        <authorList>
            <person name="Van Tyne D."/>
        </authorList>
    </citation>
    <scope>NUCLEOTIDE SEQUENCE [LARGE SCALE GENOMIC DNA]</scope>
    <source>
        <strain evidence="9 10">CU12B</strain>
    </source>
</reference>
<organism evidence="9 10">
    <name type="scientific">Candidatus Enterococcus willemsii</name>
    <dbReference type="NCBI Taxonomy" id="1857215"/>
    <lineage>
        <taxon>Bacteria</taxon>
        <taxon>Bacillati</taxon>
        <taxon>Bacillota</taxon>
        <taxon>Bacilli</taxon>
        <taxon>Lactobacillales</taxon>
        <taxon>Enterococcaceae</taxon>
        <taxon>Enterococcus</taxon>
    </lineage>
</organism>
<evidence type="ECO:0000256" key="4">
    <source>
        <dbReference type="ARBA" id="ARBA00022692"/>
    </source>
</evidence>
<keyword evidence="4 7" id="KW-0812">Transmembrane</keyword>
<feature type="transmembrane region" description="Helical" evidence="7">
    <location>
        <begin position="28"/>
        <end position="51"/>
    </location>
</feature>
<evidence type="ECO:0000313" key="10">
    <source>
        <dbReference type="Proteomes" id="UP000782705"/>
    </source>
</evidence>
<keyword evidence="10" id="KW-1185">Reference proteome</keyword>
<dbReference type="RefSeq" id="WP_161902746.1">
    <property type="nucleotide sequence ID" value="NZ_MAEL01000049.1"/>
</dbReference>
<evidence type="ECO:0000313" key="9">
    <source>
        <dbReference type="EMBL" id="KAF1302573.1"/>
    </source>
</evidence>
<comment type="subcellular location">
    <subcellularLocation>
        <location evidence="1">Cell membrane</location>
        <topology evidence="1">Multi-pass membrane protein</topology>
    </subcellularLocation>
</comment>
<dbReference type="Proteomes" id="UP000782705">
    <property type="component" value="Unassembled WGS sequence"/>
</dbReference>
<keyword evidence="6 7" id="KW-0472">Membrane</keyword>
<evidence type="ECO:0000256" key="1">
    <source>
        <dbReference type="ARBA" id="ARBA00004651"/>
    </source>
</evidence>
<keyword evidence="3" id="KW-1003">Cell membrane</keyword>